<evidence type="ECO:0000256" key="13">
    <source>
        <dbReference type="ARBA" id="ARBA00022777"/>
    </source>
</evidence>
<accession>A0A480ACR9</accession>
<evidence type="ECO:0000256" key="17">
    <source>
        <dbReference type="ARBA" id="ARBA00030571"/>
    </source>
</evidence>
<dbReference type="InterPro" id="IPR027417">
    <property type="entry name" value="P-loop_NTPase"/>
</dbReference>
<evidence type="ECO:0000256" key="16">
    <source>
        <dbReference type="ARBA" id="ARBA00029570"/>
    </source>
</evidence>
<protein>
    <recommendedName>
        <fullName evidence="16">Adenosylcobinamide kinase</fullName>
        <ecNumber evidence="8">2.7.1.156</ecNumber>
        <ecNumber evidence="9">2.7.7.62</ecNumber>
    </recommendedName>
    <alternativeName>
        <fullName evidence="17">Adenosylcobinamide-phosphate guanylyltransferase</fullName>
    </alternativeName>
</protein>
<evidence type="ECO:0000256" key="12">
    <source>
        <dbReference type="ARBA" id="ARBA00022741"/>
    </source>
</evidence>
<gene>
    <name evidence="18" type="ORF">NIES80_23060</name>
</gene>
<evidence type="ECO:0000256" key="15">
    <source>
        <dbReference type="ARBA" id="ARBA00023134"/>
    </source>
</evidence>
<comment type="caution">
    <text evidence="18">The sequence shown here is derived from an EMBL/GenBank/DDBJ whole genome shotgun (WGS) entry which is preliminary data.</text>
</comment>
<comment type="catalytic activity">
    <reaction evidence="3">
        <text>adenosylcob(III)inamide + GTP = adenosylcob(III)inamide phosphate + GDP + H(+)</text>
        <dbReference type="Rhea" id="RHEA:15765"/>
        <dbReference type="ChEBI" id="CHEBI:2480"/>
        <dbReference type="ChEBI" id="CHEBI:15378"/>
        <dbReference type="ChEBI" id="CHEBI:37565"/>
        <dbReference type="ChEBI" id="CHEBI:58189"/>
        <dbReference type="ChEBI" id="CHEBI:58502"/>
        <dbReference type="EC" id="2.7.1.156"/>
    </reaction>
</comment>
<sequence length="228" mass="25724">MVLIKKELRMDNEFLLRLVNLVGFPLGTLNFPRGFFPCKYYTMKSVMNKLILVTGAARSGKSEWAENLAENSGKTVVYVATATQNPDDQEWQQRIEKHQQRRPQDWLTLCVPVELTTTLAQSQTDTCLLVDSLGTWVANFLEIEDVIWENTVKELLETLPLVAADIIFVAEETGWGVVPAYHQGRKFRDRLGILVRKLGNICEPVYLVAGGHVLNLSLLGVPLPLPKF</sequence>
<dbReference type="EMBL" id="BJCF01000023">
    <property type="protein sequence ID" value="GCL42599.1"/>
    <property type="molecule type" value="Genomic_DNA"/>
</dbReference>
<dbReference type="EC" id="2.7.1.156" evidence="8"/>
<dbReference type="CDD" id="cd00544">
    <property type="entry name" value="CobU"/>
    <property type="match status" value="1"/>
</dbReference>
<organism evidence="18 19">
    <name type="scientific">Dolichospermum planctonicum</name>
    <dbReference type="NCBI Taxonomy" id="136072"/>
    <lineage>
        <taxon>Bacteria</taxon>
        <taxon>Bacillati</taxon>
        <taxon>Cyanobacteriota</taxon>
        <taxon>Cyanophyceae</taxon>
        <taxon>Nostocales</taxon>
        <taxon>Aphanizomenonaceae</taxon>
        <taxon>Dolichospermum</taxon>
    </lineage>
</organism>
<comment type="pathway">
    <text evidence="6">Cofactor biosynthesis; adenosylcobalamin biosynthesis; adenosylcobalamin from cob(II)yrinate a,c-diamide: step 5/7.</text>
</comment>
<evidence type="ECO:0000256" key="2">
    <source>
        <dbReference type="ARBA" id="ARBA00000711"/>
    </source>
</evidence>
<evidence type="ECO:0000256" key="14">
    <source>
        <dbReference type="ARBA" id="ARBA00022840"/>
    </source>
</evidence>
<evidence type="ECO:0000256" key="1">
    <source>
        <dbReference type="ARBA" id="ARBA00000312"/>
    </source>
</evidence>
<name>A0A480ACR9_9CYAN</name>
<dbReference type="GO" id="GO:0005525">
    <property type="term" value="F:GTP binding"/>
    <property type="evidence" value="ECO:0007669"/>
    <property type="project" value="UniProtKB-KW"/>
</dbReference>
<dbReference type="GO" id="GO:0043752">
    <property type="term" value="F:adenosylcobinamide kinase activity"/>
    <property type="evidence" value="ECO:0007669"/>
    <property type="project" value="UniProtKB-EC"/>
</dbReference>
<dbReference type="SUPFAM" id="SSF52540">
    <property type="entry name" value="P-loop containing nucleoside triphosphate hydrolases"/>
    <property type="match status" value="1"/>
</dbReference>
<dbReference type="InterPro" id="IPR003203">
    <property type="entry name" value="CobU/CobP"/>
</dbReference>
<dbReference type="UniPathway" id="UPA00148">
    <property type="reaction ID" value="UER00236"/>
</dbReference>
<evidence type="ECO:0000313" key="18">
    <source>
        <dbReference type="EMBL" id="GCL42599.1"/>
    </source>
</evidence>
<comment type="pathway">
    <text evidence="5">Cofactor biosynthesis; adenosylcobalamin biosynthesis; adenosylcobalamin from cob(II)yrinate a,c-diamide: step 6/7.</text>
</comment>
<evidence type="ECO:0000256" key="4">
    <source>
        <dbReference type="ARBA" id="ARBA00003889"/>
    </source>
</evidence>
<evidence type="ECO:0000256" key="9">
    <source>
        <dbReference type="ARBA" id="ARBA00012523"/>
    </source>
</evidence>
<keyword evidence="14" id="KW-0067">ATP-binding</keyword>
<keyword evidence="10" id="KW-0169">Cobalamin biosynthesis</keyword>
<dbReference type="Gene3D" id="3.40.50.300">
    <property type="entry name" value="P-loop containing nucleotide triphosphate hydrolases"/>
    <property type="match status" value="1"/>
</dbReference>
<dbReference type="AlphaFoldDB" id="A0A480ACR9"/>
<comment type="function">
    <text evidence="4">Catalyzes ATP-dependent phosphorylation of adenosylcobinamide and addition of GMP to adenosylcobinamide phosphate.</text>
</comment>
<keyword evidence="12" id="KW-0547">Nucleotide-binding</keyword>
<dbReference type="GO" id="GO:0005524">
    <property type="term" value="F:ATP binding"/>
    <property type="evidence" value="ECO:0007669"/>
    <property type="project" value="UniProtKB-KW"/>
</dbReference>
<evidence type="ECO:0000256" key="11">
    <source>
        <dbReference type="ARBA" id="ARBA00022679"/>
    </source>
</evidence>
<keyword evidence="13" id="KW-0418">Kinase</keyword>
<dbReference type="PANTHER" id="PTHR34848:SF1">
    <property type="entry name" value="BIFUNCTIONAL ADENOSYLCOBALAMIN BIOSYNTHESIS PROTEIN COBU"/>
    <property type="match status" value="1"/>
</dbReference>
<dbReference type="EC" id="2.7.7.62" evidence="9"/>
<keyword evidence="15" id="KW-0342">GTP-binding</keyword>
<comment type="catalytic activity">
    <reaction evidence="1">
        <text>adenosylcob(III)inamide + ATP = adenosylcob(III)inamide phosphate + ADP + H(+)</text>
        <dbReference type="Rhea" id="RHEA:15769"/>
        <dbReference type="ChEBI" id="CHEBI:2480"/>
        <dbReference type="ChEBI" id="CHEBI:15378"/>
        <dbReference type="ChEBI" id="CHEBI:30616"/>
        <dbReference type="ChEBI" id="CHEBI:58502"/>
        <dbReference type="ChEBI" id="CHEBI:456216"/>
        <dbReference type="EC" id="2.7.1.156"/>
    </reaction>
</comment>
<evidence type="ECO:0000256" key="5">
    <source>
        <dbReference type="ARBA" id="ARBA00004692"/>
    </source>
</evidence>
<evidence type="ECO:0000256" key="10">
    <source>
        <dbReference type="ARBA" id="ARBA00022573"/>
    </source>
</evidence>
<dbReference type="Pfam" id="PF02283">
    <property type="entry name" value="CobU"/>
    <property type="match status" value="1"/>
</dbReference>
<dbReference type="GO" id="GO:0009236">
    <property type="term" value="P:cobalamin biosynthetic process"/>
    <property type="evidence" value="ECO:0007669"/>
    <property type="project" value="UniProtKB-UniPathway"/>
</dbReference>
<evidence type="ECO:0000313" key="19">
    <source>
        <dbReference type="Proteomes" id="UP000299367"/>
    </source>
</evidence>
<proteinExistence type="inferred from homology"/>
<dbReference type="GO" id="GO:0008820">
    <property type="term" value="F:cobinamide phosphate guanylyltransferase activity"/>
    <property type="evidence" value="ECO:0007669"/>
    <property type="project" value="UniProtKB-EC"/>
</dbReference>
<keyword evidence="11" id="KW-0808">Transferase</keyword>
<dbReference type="Proteomes" id="UP000299367">
    <property type="component" value="Unassembled WGS sequence"/>
</dbReference>
<dbReference type="NCBIfam" id="NF004469">
    <property type="entry name" value="PRK05800.1"/>
    <property type="match status" value="1"/>
</dbReference>
<dbReference type="PANTHER" id="PTHR34848">
    <property type="match status" value="1"/>
</dbReference>
<reference evidence="19" key="1">
    <citation type="submission" date="2019-02" db="EMBL/GenBank/DDBJ databases">
        <title>Draft genome sequence of Dolichospermum planctonicum NIES-80.</title>
        <authorList>
            <person name="Yamaguchi H."/>
            <person name="Suzuki S."/>
            <person name="Kawachi M."/>
        </authorList>
    </citation>
    <scope>NUCLEOTIDE SEQUENCE [LARGE SCALE GENOMIC DNA]</scope>
    <source>
        <strain evidence="19">NIES-80</strain>
    </source>
</reference>
<evidence type="ECO:0000256" key="3">
    <source>
        <dbReference type="ARBA" id="ARBA00001522"/>
    </source>
</evidence>
<evidence type="ECO:0000256" key="6">
    <source>
        <dbReference type="ARBA" id="ARBA00005159"/>
    </source>
</evidence>
<evidence type="ECO:0000256" key="8">
    <source>
        <dbReference type="ARBA" id="ARBA00012016"/>
    </source>
</evidence>
<comment type="similarity">
    <text evidence="7">Belongs to the CobU/CobP family.</text>
</comment>
<evidence type="ECO:0000256" key="7">
    <source>
        <dbReference type="ARBA" id="ARBA00007490"/>
    </source>
</evidence>
<comment type="catalytic activity">
    <reaction evidence="2">
        <text>adenosylcob(III)inamide phosphate + GTP + H(+) = adenosylcob(III)inamide-GDP + diphosphate</text>
        <dbReference type="Rhea" id="RHEA:22712"/>
        <dbReference type="ChEBI" id="CHEBI:15378"/>
        <dbReference type="ChEBI" id="CHEBI:33019"/>
        <dbReference type="ChEBI" id="CHEBI:37565"/>
        <dbReference type="ChEBI" id="CHEBI:58502"/>
        <dbReference type="ChEBI" id="CHEBI:60487"/>
        <dbReference type="EC" id="2.7.7.62"/>
    </reaction>
</comment>